<keyword evidence="2 9" id="KW-0645">Protease</keyword>
<dbReference type="CDD" id="cd04059">
    <property type="entry name" value="Peptidases_S8_Protein_convertases_Kexins_Furin-like"/>
    <property type="match status" value="1"/>
</dbReference>
<keyword evidence="8" id="KW-0865">Zymogen</keyword>
<dbReference type="SUPFAM" id="SSF49785">
    <property type="entry name" value="Galactose-binding domain-like"/>
    <property type="match status" value="1"/>
</dbReference>
<keyword evidence="13" id="KW-1185">Reference proteome</keyword>
<dbReference type="InterPro" id="IPR002884">
    <property type="entry name" value="P_dom"/>
</dbReference>
<dbReference type="Proteomes" id="UP001159405">
    <property type="component" value="Unassembled WGS sequence"/>
</dbReference>
<comment type="caution">
    <text evidence="12">The sequence shown here is derived from an EMBL/GenBank/DDBJ whole genome shotgun (WGS) entry which is preliminary data.</text>
</comment>
<dbReference type="Gene3D" id="3.40.50.200">
    <property type="entry name" value="Peptidase S8/S53 domain"/>
    <property type="match status" value="1"/>
</dbReference>
<evidence type="ECO:0000256" key="2">
    <source>
        <dbReference type="ARBA" id="ARBA00022670"/>
    </source>
</evidence>
<evidence type="ECO:0000256" key="10">
    <source>
        <dbReference type="SAM" id="SignalP"/>
    </source>
</evidence>
<organism evidence="12 13">
    <name type="scientific">Porites lobata</name>
    <dbReference type="NCBI Taxonomy" id="104759"/>
    <lineage>
        <taxon>Eukaryota</taxon>
        <taxon>Metazoa</taxon>
        <taxon>Cnidaria</taxon>
        <taxon>Anthozoa</taxon>
        <taxon>Hexacorallia</taxon>
        <taxon>Scleractinia</taxon>
        <taxon>Fungiina</taxon>
        <taxon>Poritidae</taxon>
        <taxon>Porites</taxon>
    </lineage>
</organism>
<dbReference type="SUPFAM" id="SSF52743">
    <property type="entry name" value="Subtilisin-like"/>
    <property type="match status" value="1"/>
</dbReference>
<dbReference type="Gene3D" id="3.30.70.850">
    <property type="entry name" value="Peptidase S8, pro-domain"/>
    <property type="match status" value="1"/>
</dbReference>
<evidence type="ECO:0000256" key="1">
    <source>
        <dbReference type="ARBA" id="ARBA00005325"/>
    </source>
</evidence>
<keyword evidence="6 9" id="KW-0720">Serine protease</keyword>
<feature type="active site" description="Charge relay system" evidence="9">
    <location>
        <position position="371"/>
    </location>
</feature>
<dbReference type="PRINTS" id="PR00723">
    <property type="entry name" value="SUBTILISIN"/>
</dbReference>
<dbReference type="InterPro" id="IPR000209">
    <property type="entry name" value="Peptidase_S8/S53_dom"/>
</dbReference>
<dbReference type="InterPro" id="IPR036852">
    <property type="entry name" value="Peptidase_S8/S53_dom_sf"/>
</dbReference>
<evidence type="ECO:0000256" key="3">
    <source>
        <dbReference type="ARBA" id="ARBA00022685"/>
    </source>
</evidence>
<evidence type="ECO:0000313" key="12">
    <source>
        <dbReference type="EMBL" id="CAH3044720.1"/>
    </source>
</evidence>
<dbReference type="InterPro" id="IPR034182">
    <property type="entry name" value="Kexin/furin"/>
</dbReference>
<reference evidence="12 13" key="1">
    <citation type="submission" date="2022-05" db="EMBL/GenBank/DDBJ databases">
        <authorList>
            <consortium name="Genoscope - CEA"/>
            <person name="William W."/>
        </authorList>
    </citation>
    <scope>NUCLEOTIDE SEQUENCE [LARGE SCALE GENOMIC DNA]</scope>
</reference>
<keyword evidence="3" id="KW-0165">Cleavage on pair of basic residues</keyword>
<evidence type="ECO:0000256" key="4">
    <source>
        <dbReference type="ARBA" id="ARBA00022729"/>
    </source>
</evidence>
<dbReference type="InterPro" id="IPR038466">
    <property type="entry name" value="S8_pro-domain_sf"/>
</dbReference>
<dbReference type="InterPro" id="IPR023827">
    <property type="entry name" value="Peptidase_S8_Asp-AS"/>
</dbReference>
<feature type="signal peptide" evidence="10">
    <location>
        <begin position="1"/>
        <end position="21"/>
    </location>
</feature>
<sequence length="567" mass="62194">MANIFCSPLLIILFFGTYVCAKDIYTNVWAVKVRGSQQEAEELAIKHGFSYDRHLFQGYHAFKRPKLKKRFVGKTQSLYEVDRKLDLEPKIEWHMHQKEKKYKLLSTPSVKDPMFKYQWYIRRPLGSFEPTFNVASVWEAGYTGKGILVAVVDDGVDGSHPELRSNYNLTASYDYVDGTPVLFGKPVPGHGNRCAGVIAGVANNNWCGVGLAYDVKVAGIRLFDDAIGFEVRSTDVEESKALVHEIESVDIYSNSWGPGDFGLEVEGPGPLTSEAIKHGIEKGRGGLGAIYTFAAGNGGMVGDSCSYNGYVSSIYTIAITGVNTDGSKPSYAEQCPGIMATAYSRDELNKIGTVITIDNKTGCVGDFGASSAATAAASGLIALTLQANPYLTWRDVQHIIVYSSRPAPGVTGIPLKGGHWIVNKAGLYVSKFYGFGLMDAGKMVSLAKNWTNVPPQLRCEIKGGDKNKPIPSTASIMFRDCSIKFLEHVQVKVNLDFARRGDLSLQLKAPSGTTSPLTRKRTFDNLLGHRNLTDWVMTTLFHWGESPAGEWELIVADFDKRYPSTGE</sequence>
<dbReference type="PANTHER" id="PTHR42884">
    <property type="entry name" value="PROPROTEIN CONVERTASE SUBTILISIN/KEXIN-RELATED"/>
    <property type="match status" value="1"/>
</dbReference>
<feature type="non-terminal residue" evidence="12">
    <location>
        <position position="567"/>
    </location>
</feature>
<dbReference type="InterPro" id="IPR015500">
    <property type="entry name" value="Peptidase_S8_subtilisin-rel"/>
</dbReference>
<evidence type="ECO:0000259" key="11">
    <source>
        <dbReference type="PROSITE" id="PS51829"/>
    </source>
</evidence>
<evidence type="ECO:0000256" key="9">
    <source>
        <dbReference type="PROSITE-ProRule" id="PRU01240"/>
    </source>
</evidence>
<keyword evidence="7" id="KW-0106">Calcium</keyword>
<dbReference type="Gene3D" id="2.60.120.260">
    <property type="entry name" value="Galactose-binding domain-like"/>
    <property type="match status" value="1"/>
</dbReference>
<feature type="domain" description="P/Homo B" evidence="11">
    <location>
        <begin position="453"/>
        <end position="567"/>
    </location>
</feature>
<gene>
    <name evidence="12" type="ORF">PLOB_00004838</name>
</gene>
<keyword evidence="4 10" id="KW-0732">Signal</keyword>
<evidence type="ECO:0000256" key="8">
    <source>
        <dbReference type="ARBA" id="ARBA00023145"/>
    </source>
</evidence>
<dbReference type="Pfam" id="PF01483">
    <property type="entry name" value="P_proprotein"/>
    <property type="match status" value="1"/>
</dbReference>
<feature type="active site" description="Charge relay system" evidence="9">
    <location>
        <position position="153"/>
    </location>
</feature>
<dbReference type="Pfam" id="PF16470">
    <property type="entry name" value="S8_pro-domain"/>
    <property type="match status" value="1"/>
</dbReference>
<evidence type="ECO:0000313" key="13">
    <source>
        <dbReference type="Proteomes" id="UP001159405"/>
    </source>
</evidence>
<evidence type="ECO:0000256" key="6">
    <source>
        <dbReference type="ARBA" id="ARBA00022825"/>
    </source>
</evidence>
<protein>
    <recommendedName>
        <fullName evidence="11">P/Homo B domain-containing protein</fullName>
    </recommendedName>
</protein>
<evidence type="ECO:0000256" key="5">
    <source>
        <dbReference type="ARBA" id="ARBA00022801"/>
    </source>
</evidence>
<proteinExistence type="inferred from homology"/>
<dbReference type="InterPro" id="IPR032815">
    <property type="entry name" value="S8_pro-domain"/>
</dbReference>
<dbReference type="PANTHER" id="PTHR42884:SF14">
    <property type="entry name" value="NEUROENDOCRINE CONVERTASE 1"/>
    <property type="match status" value="1"/>
</dbReference>
<accession>A0ABN8N756</accession>
<dbReference type="PROSITE" id="PS51892">
    <property type="entry name" value="SUBTILASE"/>
    <property type="match status" value="1"/>
</dbReference>
<feature type="active site" description="Charge relay system" evidence="9">
    <location>
        <position position="190"/>
    </location>
</feature>
<comment type="similarity">
    <text evidence="1">Belongs to the peptidase S8 family. Furin subfamily.</text>
</comment>
<dbReference type="InterPro" id="IPR008979">
    <property type="entry name" value="Galactose-bd-like_sf"/>
</dbReference>
<feature type="chain" id="PRO_5046848310" description="P/Homo B domain-containing protein" evidence="10">
    <location>
        <begin position="22"/>
        <end position="567"/>
    </location>
</feature>
<dbReference type="PROSITE" id="PS00136">
    <property type="entry name" value="SUBTILASE_ASP"/>
    <property type="match status" value="1"/>
</dbReference>
<name>A0ABN8N756_9CNID</name>
<evidence type="ECO:0000256" key="7">
    <source>
        <dbReference type="ARBA" id="ARBA00022837"/>
    </source>
</evidence>
<dbReference type="Pfam" id="PF00082">
    <property type="entry name" value="Peptidase_S8"/>
    <property type="match status" value="1"/>
</dbReference>
<keyword evidence="5 9" id="KW-0378">Hydrolase</keyword>
<dbReference type="PROSITE" id="PS51829">
    <property type="entry name" value="P_HOMO_B"/>
    <property type="match status" value="1"/>
</dbReference>
<dbReference type="SUPFAM" id="SSF54897">
    <property type="entry name" value="Protease propeptides/inhibitors"/>
    <property type="match status" value="1"/>
</dbReference>
<dbReference type="EMBL" id="CALNXK010000012">
    <property type="protein sequence ID" value="CAH3044720.1"/>
    <property type="molecule type" value="Genomic_DNA"/>
</dbReference>